<sequence>MDAVHFSLAQVALQEGEWLLIQHHIHTEQPDMPPASVTLDNTLKSLYASDGNSDEIVLVYALPSADTQLITSIPLTTHYAYQAPLAWAGDLGRLVRMNLQVVPQIFGFLAGKMDVVMFDLENEGFDHREDAEHTFSQLIPAQQPRVHFVERPEDIAIPPGTSIAVVQPMDCLTHLPHVVDPEVHYEVQSKRGLAVSGIPTPSSEVIDTILRPDQVNISSFVEPEVARMTKPIVTRSPPFVIKMAQSCSGQGVWVVRSEEDKKNALDTIAQALPKLIQQTVESNQHLKPSSFILQEMVPSETRGLSLFITKAGRPIFLGCCRQYIDDTGHWAGGFVSYDEQEDLEHEYASIAKDIARYCHKVGYYGPFGVDVMDDGKNQKLVIDPNARVQGTTPLCFLKEHFTSRNMKESVIFFPLFLTCTLDEFEKIFASEFSDGSLIVIGWSHYNHISVTSVILGAENQEKLGAFIDRLNVYKVDEEG</sequence>
<dbReference type="Gene3D" id="3.30.470.20">
    <property type="entry name" value="ATP-grasp fold, B domain"/>
    <property type="match status" value="1"/>
</dbReference>
<keyword evidence="1" id="KW-0067">ATP-binding</keyword>
<comment type="caution">
    <text evidence="3">The sequence shown here is derived from an EMBL/GenBank/DDBJ whole genome shotgun (WGS) entry which is preliminary data.</text>
</comment>
<dbReference type="AlphaFoldDB" id="A0A9N9PFB8"/>
<accession>A0A9N9PFB8</accession>
<organism evidence="3 4">
    <name type="scientific">Hymenoscyphus fraxineus</name>
    <dbReference type="NCBI Taxonomy" id="746836"/>
    <lineage>
        <taxon>Eukaryota</taxon>
        <taxon>Fungi</taxon>
        <taxon>Dikarya</taxon>
        <taxon>Ascomycota</taxon>
        <taxon>Pezizomycotina</taxon>
        <taxon>Leotiomycetes</taxon>
        <taxon>Helotiales</taxon>
        <taxon>Helotiaceae</taxon>
        <taxon>Hymenoscyphus</taxon>
    </lineage>
</organism>
<evidence type="ECO:0000256" key="1">
    <source>
        <dbReference type="PROSITE-ProRule" id="PRU00409"/>
    </source>
</evidence>
<dbReference type="SUPFAM" id="SSF56059">
    <property type="entry name" value="Glutathione synthetase ATP-binding domain-like"/>
    <property type="match status" value="1"/>
</dbReference>
<name>A0A9N9PFB8_9HELO</name>
<protein>
    <recommendedName>
        <fullName evidence="2">ATP-grasp domain-containing protein</fullName>
    </recommendedName>
</protein>
<dbReference type="InterPro" id="IPR053269">
    <property type="entry name" value="Asp-Met_ligase"/>
</dbReference>
<dbReference type="InterPro" id="IPR003806">
    <property type="entry name" value="ATP-grasp_PylC-type"/>
</dbReference>
<dbReference type="InterPro" id="IPR011761">
    <property type="entry name" value="ATP-grasp"/>
</dbReference>
<dbReference type="Proteomes" id="UP000696280">
    <property type="component" value="Unassembled WGS sequence"/>
</dbReference>
<evidence type="ECO:0000259" key="2">
    <source>
        <dbReference type="PROSITE" id="PS50975"/>
    </source>
</evidence>
<keyword evidence="4" id="KW-1185">Reference proteome</keyword>
<dbReference type="PANTHER" id="PTHR37018">
    <property type="entry name" value="CULTURE SPECIFIC PROTEIN, PUTATIVE (AFU_ORTHOLOGUE AFUA_2G00130)-RELATED"/>
    <property type="match status" value="1"/>
</dbReference>
<dbReference type="GO" id="GO:0046872">
    <property type="term" value="F:metal ion binding"/>
    <property type="evidence" value="ECO:0007669"/>
    <property type="project" value="InterPro"/>
</dbReference>
<reference evidence="3" key="1">
    <citation type="submission" date="2021-07" db="EMBL/GenBank/DDBJ databases">
        <authorList>
            <person name="Durling M."/>
        </authorList>
    </citation>
    <scope>NUCLEOTIDE SEQUENCE</scope>
</reference>
<keyword evidence="1" id="KW-0547">Nucleotide-binding</keyword>
<gene>
    <name evidence="3" type="ORF">HYFRA_00008416</name>
</gene>
<dbReference type="PANTHER" id="PTHR37018:SF1">
    <property type="entry name" value="CULTURE SPECIFIC PROTEIN, PUTATIVE (AFU_ORTHOLOGUE AFUA_2G00130)-RELATED"/>
    <property type="match status" value="1"/>
</dbReference>
<dbReference type="PROSITE" id="PS50975">
    <property type="entry name" value="ATP_GRASP"/>
    <property type="match status" value="1"/>
</dbReference>
<dbReference type="Pfam" id="PF02655">
    <property type="entry name" value="ATP-grasp_3"/>
    <property type="match status" value="1"/>
</dbReference>
<evidence type="ECO:0000313" key="4">
    <source>
        <dbReference type="Proteomes" id="UP000696280"/>
    </source>
</evidence>
<feature type="domain" description="ATP-grasp" evidence="2">
    <location>
        <begin position="190"/>
        <end position="415"/>
    </location>
</feature>
<proteinExistence type="predicted"/>
<dbReference type="GO" id="GO:0005524">
    <property type="term" value="F:ATP binding"/>
    <property type="evidence" value="ECO:0007669"/>
    <property type="project" value="UniProtKB-UniRule"/>
</dbReference>
<dbReference type="OrthoDB" id="5946236at2759"/>
<dbReference type="EMBL" id="CAJVRL010000035">
    <property type="protein sequence ID" value="CAG8950179.1"/>
    <property type="molecule type" value="Genomic_DNA"/>
</dbReference>
<evidence type="ECO:0000313" key="3">
    <source>
        <dbReference type="EMBL" id="CAG8950179.1"/>
    </source>
</evidence>